<proteinExistence type="inferred from homology"/>
<dbReference type="GO" id="GO:0046914">
    <property type="term" value="F:transition metal ion binding"/>
    <property type="evidence" value="ECO:0007669"/>
    <property type="project" value="TreeGrafter"/>
</dbReference>
<evidence type="ECO:0000256" key="1">
    <source>
        <dbReference type="ARBA" id="ARBA00009477"/>
    </source>
</evidence>
<evidence type="ECO:0000256" key="4">
    <source>
        <dbReference type="ARBA" id="ARBA00043263"/>
    </source>
</evidence>
<feature type="compositionally biased region" description="Basic and acidic residues" evidence="6">
    <location>
        <begin position="58"/>
        <end position="76"/>
    </location>
</feature>
<organism evidence="12 13">
    <name type="scientific">Chelatococcus reniformis</name>
    <dbReference type="NCBI Taxonomy" id="1494448"/>
    <lineage>
        <taxon>Bacteria</taxon>
        <taxon>Pseudomonadati</taxon>
        <taxon>Pseudomonadota</taxon>
        <taxon>Alphaproteobacteria</taxon>
        <taxon>Hyphomicrobiales</taxon>
        <taxon>Chelatococcaceae</taxon>
        <taxon>Chelatococcus</taxon>
    </lineage>
</organism>
<dbReference type="EMBL" id="BMGG01000005">
    <property type="protein sequence ID" value="GGC68818.1"/>
    <property type="molecule type" value="Genomic_DNA"/>
</dbReference>
<keyword evidence="4" id="KW-0105">Cadmium resistance</keyword>
<evidence type="ECO:0000313" key="12">
    <source>
        <dbReference type="EMBL" id="GGC68818.1"/>
    </source>
</evidence>
<dbReference type="Gene3D" id="2.40.50.100">
    <property type="match status" value="1"/>
</dbReference>
<dbReference type="Gene3D" id="1.10.287.470">
    <property type="entry name" value="Helix hairpin bin"/>
    <property type="match status" value="1"/>
</dbReference>
<dbReference type="InterPro" id="IPR058792">
    <property type="entry name" value="Beta-barrel_RND_2"/>
</dbReference>
<comment type="function">
    <text evidence="5">CzcA and CzcB together would act in zinc efflux nearly as effectively as the complete czc efflux system (CzcABC). The CzcB protein is thought to funnel zinc cations to the CzcA transport protein.</text>
</comment>
<feature type="domain" description="CzcB-like alpha-helical hairpin" evidence="8">
    <location>
        <begin position="152"/>
        <end position="211"/>
    </location>
</feature>
<evidence type="ECO:0000259" key="9">
    <source>
        <dbReference type="Pfam" id="PF25954"/>
    </source>
</evidence>
<dbReference type="PANTHER" id="PTHR30097">
    <property type="entry name" value="CATION EFFLUX SYSTEM PROTEIN CUSB"/>
    <property type="match status" value="1"/>
</dbReference>
<dbReference type="InterPro" id="IPR006143">
    <property type="entry name" value="RND_pump_MFP"/>
</dbReference>
<dbReference type="InterPro" id="IPR058648">
    <property type="entry name" value="HH_CzcB-like"/>
</dbReference>
<dbReference type="FunFam" id="2.40.420.20:FF:000006">
    <property type="entry name" value="RND family efflux transporter MFP subunit"/>
    <property type="match status" value="1"/>
</dbReference>
<feature type="domain" description="CzcB-like C-terminal circularly permuted SH3-like" evidence="11">
    <location>
        <begin position="363"/>
        <end position="421"/>
    </location>
</feature>
<gene>
    <name evidence="12" type="ORF">GCM10010994_29240</name>
</gene>
<dbReference type="GO" id="GO:0015679">
    <property type="term" value="P:plasma membrane copper ion transport"/>
    <property type="evidence" value="ECO:0007669"/>
    <property type="project" value="TreeGrafter"/>
</dbReference>
<dbReference type="FunFam" id="2.40.30.170:FF:000010">
    <property type="entry name" value="Efflux RND transporter periplasmic adaptor subunit"/>
    <property type="match status" value="1"/>
</dbReference>
<accession>A0A916XFU6</accession>
<reference evidence="12" key="2">
    <citation type="submission" date="2020-09" db="EMBL/GenBank/DDBJ databases">
        <authorList>
            <person name="Sun Q."/>
            <person name="Zhou Y."/>
        </authorList>
    </citation>
    <scope>NUCLEOTIDE SEQUENCE</scope>
    <source>
        <strain evidence="12">CGMCC 1.12919</strain>
    </source>
</reference>
<dbReference type="InterPro" id="IPR058649">
    <property type="entry name" value="CzcB_C"/>
</dbReference>
<evidence type="ECO:0000259" key="10">
    <source>
        <dbReference type="Pfam" id="PF25973"/>
    </source>
</evidence>
<protein>
    <submittedName>
        <fullName evidence="12">Cytochrome-c peroxidase</fullName>
    </submittedName>
</protein>
<feature type="signal peptide" evidence="7">
    <location>
        <begin position="1"/>
        <end position="23"/>
    </location>
</feature>
<keyword evidence="7" id="KW-0732">Signal</keyword>
<evidence type="ECO:0000256" key="3">
    <source>
        <dbReference type="ARBA" id="ARBA00022833"/>
    </source>
</evidence>
<dbReference type="Gene3D" id="2.40.30.170">
    <property type="match status" value="1"/>
</dbReference>
<evidence type="ECO:0000256" key="2">
    <source>
        <dbReference type="ARBA" id="ARBA00022448"/>
    </source>
</evidence>
<keyword evidence="12" id="KW-0560">Oxidoreductase</keyword>
<evidence type="ECO:0000259" key="8">
    <source>
        <dbReference type="Pfam" id="PF25893"/>
    </source>
</evidence>
<reference evidence="12" key="1">
    <citation type="journal article" date="2014" name="Int. J. Syst. Evol. Microbiol.">
        <title>Complete genome sequence of Corynebacterium casei LMG S-19264T (=DSM 44701T), isolated from a smear-ripened cheese.</title>
        <authorList>
            <consortium name="US DOE Joint Genome Institute (JGI-PGF)"/>
            <person name="Walter F."/>
            <person name="Albersmeier A."/>
            <person name="Kalinowski J."/>
            <person name="Ruckert C."/>
        </authorList>
    </citation>
    <scope>NUCLEOTIDE SEQUENCE</scope>
    <source>
        <strain evidence="12">CGMCC 1.12919</strain>
    </source>
</reference>
<dbReference type="GO" id="GO:0022857">
    <property type="term" value="F:transmembrane transporter activity"/>
    <property type="evidence" value="ECO:0007669"/>
    <property type="project" value="InterPro"/>
</dbReference>
<sequence>MLSGRLLFFFAIFLLSWDGGAGAGSPAEPNPTLATAKTEANTSPGMRGEGAQASRPEAPGEDHEHSEEEGEEGHVKLTTDQIASEGIEIGRVEAGEISQHIKVPGTIVPDADRIARVPARVVGTVAEMRKRLGDRVEKGEIVAVLDSREVADAKSEYLTASVKADLEKTNYDRQQALWDKRISAESNFLNAKAVYAEARLRQDLARQKLSALGLDAGTVAKLAKQDELTPNASTLRQYDLRSPIAGRIVERKVDVGAAVGKEGDPPDLYTVADLSTVWVDLAVPTSELDKVKEGARVTVAASQSDHSRERASGKVIFVSPLLNAETRSARVIAALPNPDFNWRPGTYVTAEVHSGRDKVKALVPKQALQTIGGKKVVFIRTETGFEVREVQAGKSDDGLVEISAGLKPGEEIAVANTFLLKAELGKGEAEHAH</sequence>
<dbReference type="Pfam" id="PF25954">
    <property type="entry name" value="Beta-barrel_RND_2"/>
    <property type="match status" value="1"/>
</dbReference>
<feature type="domain" description="CzcB-like barrel-sandwich hybrid" evidence="10">
    <location>
        <begin position="113"/>
        <end position="273"/>
    </location>
</feature>
<name>A0A916XFU6_9HYPH</name>
<comment type="similarity">
    <text evidence="1">Belongs to the membrane fusion protein (MFP) (TC 8.A.1) family.</text>
</comment>
<evidence type="ECO:0000259" key="11">
    <source>
        <dbReference type="Pfam" id="PF25975"/>
    </source>
</evidence>
<dbReference type="Pfam" id="PF25893">
    <property type="entry name" value="HH_CzcB"/>
    <property type="match status" value="1"/>
</dbReference>
<dbReference type="PANTHER" id="PTHR30097:SF4">
    <property type="entry name" value="SLR6042 PROTEIN"/>
    <property type="match status" value="1"/>
</dbReference>
<dbReference type="Gene3D" id="2.40.420.20">
    <property type="match status" value="1"/>
</dbReference>
<evidence type="ECO:0000313" key="13">
    <source>
        <dbReference type="Proteomes" id="UP000637002"/>
    </source>
</evidence>
<dbReference type="InterPro" id="IPR058647">
    <property type="entry name" value="BSH_CzcB-like"/>
</dbReference>
<dbReference type="AlphaFoldDB" id="A0A916XFU6"/>
<dbReference type="NCBIfam" id="TIGR01730">
    <property type="entry name" value="RND_mfp"/>
    <property type="match status" value="1"/>
</dbReference>
<dbReference type="Proteomes" id="UP000637002">
    <property type="component" value="Unassembled WGS sequence"/>
</dbReference>
<keyword evidence="13" id="KW-1185">Reference proteome</keyword>
<dbReference type="GO" id="GO:0004601">
    <property type="term" value="F:peroxidase activity"/>
    <property type="evidence" value="ECO:0007669"/>
    <property type="project" value="UniProtKB-KW"/>
</dbReference>
<evidence type="ECO:0000256" key="7">
    <source>
        <dbReference type="SAM" id="SignalP"/>
    </source>
</evidence>
<keyword evidence="3" id="KW-0862">Zinc</keyword>
<dbReference type="GO" id="GO:0016020">
    <property type="term" value="C:membrane"/>
    <property type="evidence" value="ECO:0007669"/>
    <property type="project" value="InterPro"/>
</dbReference>
<dbReference type="InterPro" id="IPR051909">
    <property type="entry name" value="MFP_Cation_Efflux"/>
</dbReference>
<feature type="compositionally biased region" description="Polar residues" evidence="6">
    <location>
        <begin position="32"/>
        <end position="44"/>
    </location>
</feature>
<dbReference type="RefSeq" id="WP_188609925.1">
    <property type="nucleotide sequence ID" value="NZ_BMGG01000005.1"/>
</dbReference>
<feature type="chain" id="PRO_5037318147" evidence="7">
    <location>
        <begin position="24"/>
        <end position="433"/>
    </location>
</feature>
<dbReference type="Pfam" id="PF25975">
    <property type="entry name" value="CzcB_C"/>
    <property type="match status" value="1"/>
</dbReference>
<evidence type="ECO:0000256" key="5">
    <source>
        <dbReference type="ARBA" id="ARBA00058766"/>
    </source>
</evidence>
<evidence type="ECO:0000256" key="6">
    <source>
        <dbReference type="SAM" id="MobiDB-lite"/>
    </source>
</evidence>
<keyword evidence="12" id="KW-0575">Peroxidase</keyword>
<dbReference type="GO" id="GO:0060003">
    <property type="term" value="P:copper ion export"/>
    <property type="evidence" value="ECO:0007669"/>
    <property type="project" value="TreeGrafter"/>
</dbReference>
<dbReference type="GO" id="GO:0030288">
    <property type="term" value="C:outer membrane-bounded periplasmic space"/>
    <property type="evidence" value="ECO:0007669"/>
    <property type="project" value="TreeGrafter"/>
</dbReference>
<comment type="caution">
    <text evidence="12">The sequence shown here is derived from an EMBL/GenBank/DDBJ whole genome shotgun (WGS) entry which is preliminary data.</text>
</comment>
<dbReference type="GO" id="GO:0046686">
    <property type="term" value="P:response to cadmium ion"/>
    <property type="evidence" value="ECO:0007669"/>
    <property type="project" value="UniProtKB-KW"/>
</dbReference>
<dbReference type="Pfam" id="PF25973">
    <property type="entry name" value="BSH_CzcB"/>
    <property type="match status" value="1"/>
</dbReference>
<feature type="domain" description="CusB-like beta-barrel" evidence="9">
    <location>
        <begin position="276"/>
        <end position="354"/>
    </location>
</feature>
<feature type="region of interest" description="Disordered" evidence="6">
    <location>
        <begin position="23"/>
        <end position="76"/>
    </location>
</feature>
<keyword evidence="2" id="KW-0813">Transport</keyword>
<dbReference type="SUPFAM" id="SSF111369">
    <property type="entry name" value="HlyD-like secretion proteins"/>
    <property type="match status" value="1"/>
</dbReference>